<feature type="chain" id="PRO_5014915117" evidence="1">
    <location>
        <begin position="22"/>
        <end position="86"/>
    </location>
</feature>
<protein>
    <submittedName>
        <fullName evidence="2">Putative secreted protein</fullName>
    </submittedName>
</protein>
<dbReference type="AlphaFoldDB" id="A0A2M4CBL1"/>
<dbReference type="EMBL" id="GGFJ01013197">
    <property type="protein sequence ID" value="MBW62338.1"/>
    <property type="molecule type" value="Transcribed_RNA"/>
</dbReference>
<organism evidence="2">
    <name type="scientific">Anopheles marajoara</name>
    <dbReference type="NCBI Taxonomy" id="58244"/>
    <lineage>
        <taxon>Eukaryota</taxon>
        <taxon>Metazoa</taxon>
        <taxon>Ecdysozoa</taxon>
        <taxon>Arthropoda</taxon>
        <taxon>Hexapoda</taxon>
        <taxon>Insecta</taxon>
        <taxon>Pterygota</taxon>
        <taxon>Neoptera</taxon>
        <taxon>Endopterygota</taxon>
        <taxon>Diptera</taxon>
        <taxon>Nematocera</taxon>
        <taxon>Culicoidea</taxon>
        <taxon>Culicidae</taxon>
        <taxon>Anophelinae</taxon>
        <taxon>Anopheles</taxon>
    </lineage>
</organism>
<proteinExistence type="predicted"/>
<accession>A0A2M4CBL1</accession>
<keyword evidence="1" id="KW-0732">Signal</keyword>
<name>A0A2M4CBL1_9DIPT</name>
<feature type="signal peptide" evidence="1">
    <location>
        <begin position="1"/>
        <end position="21"/>
    </location>
</feature>
<reference evidence="2" key="1">
    <citation type="submission" date="2018-01" db="EMBL/GenBank/DDBJ databases">
        <title>An insight into the sialome of Amazonian anophelines.</title>
        <authorList>
            <person name="Ribeiro J.M."/>
            <person name="Scarpassa V."/>
            <person name="Calvo E."/>
        </authorList>
    </citation>
    <scope>NUCLEOTIDE SEQUENCE</scope>
    <source>
        <tissue evidence="2">Salivary glands</tissue>
    </source>
</reference>
<evidence type="ECO:0000256" key="1">
    <source>
        <dbReference type="SAM" id="SignalP"/>
    </source>
</evidence>
<evidence type="ECO:0000313" key="2">
    <source>
        <dbReference type="EMBL" id="MBW62338.1"/>
    </source>
</evidence>
<sequence>MASVQWLMLSSALSNLPLCRLCVCRFGVDIRCCGDYFRTSSFRRGYCGGQPARHGPRHCTADSARSRLTHLALKEASLDFVSLFTH</sequence>